<dbReference type="GO" id="GO:0005654">
    <property type="term" value="C:nucleoplasm"/>
    <property type="evidence" value="ECO:0007669"/>
    <property type="project" value="UniProtKB-SubCell"/>
</dbReference>
<dbReference type="SUPFAM" id="SSF55811">
    <property type="entry name" value="Nudix"/>
    <property type="match status" value="1"/>
</dbReference>
<evidence type="ECO:0000256" key="8">
    <source>
        <dbReference type="ARBA" id="ARBA00038173"/>
    </source>
</evidence>
<dbReference type="InterPro" id="IPR054754">
    <property type="entry name" value="NudT16"/>
</dbReference>
<evidence type="ECO:0000256" key="15">
    <source>
        <dbReference type="ARBA" id="ARBA00047661"/>
    </source>
</evidence>
<keyword evidence="7" id="KW-0539">Nucleus</keyword>
<evidence type="ECO:0000256" key="11">
    <source>
        <dbReference type="ARBA" id="ARBA00041450"/>
    </source>
</evidence>
<comment type="catalytic activity">
    <reaction evidence="16">
        <text>IDP + H2O = IMP + phosphate + H(+)</text>
        <dbReference type="Rhea" id="RHEA:35207"/>
        <dbReference type="ChEBI" id="CHEBI:15377"/>
        <dbReference type="ChEBI" id="CHEBI:15378"/>
        <dbReference type="ChEBI" id="CHEBI:43474"/>
        <dbReference type="ChEBI" id="CHEBI:58053"/>
        <dbReference type="ChEBI" id="CHEBI:58280"/>
        <dbReference type="EC" id="3.6.1.64"/>
    </reaction>
    <physiologicalReaction direction="left-to-right" evidence="16">
        <dbReference type="Rhea" id="RHEA:35208"/>
    </physiologicalReaction>
</comment>
<evidence type="ECO:0000256" key="7">
    <source>
        <dbReference type="ARBA" id="ARBA00023242"/>
    </source>
</evidence>
<dbReference type="GO" id="GO:0016077">
    <property type="term" value="P:sno(s)RNA catabolic process"/>
    <property type="evidence" value="ECO:0007669"/>
    <property type="project" value="TreeGrafter"/>
</dbReference>
<comment type="similarity">
    <text evidence="8">Belongs to the Nudix hydrolase family. NUDT16 subfamily.</text>
</comment>
<evidence type="ECO:0000256" key="9">
    <source>
        <dbReference type="ARBA" id="ARBA00038899"/>
    </source>
</evidence>
<comment type="catalytic activity">
    <reaction evidence="15">
        <text>a 5'-end (N(7)-methyl 5'-triphosphoguanosine)-ribonucleoside in mRNA + H2O = N(7)-methyl-GDP + a 5'-end phospho-ribonucleoside in mRNA + 2 H(+)</text>
        <dbReference type="Rhea" id="RHEA:67484"/>
        <dbReference type="Rhea" id="RHEA-COMP:15692"/>
        <dbReference type="Rhea" id="RHEA-COMP:17167"/>
        <dbReference type="ChEBI" id="CHEBI:15377"/>
        <dbReference type="ChEBI" id="CHEBI:15378"/>
        <dbReference type="ChEBI" id="CHEBI:63714"/>
        <dbReference type="ChEBI" id="CHEBI:138282"/>
        <dbReference type="ChEBI" id="CHEBI:156461"/>
        <dbReference type="EC" id="3.6.1.62"/>
    </reaction>
    <physiologicalReaction direction="left-to-right" evidence="15">
        <dbReference type="Rhea" id="RHEA:67485"/>
    </physiologicalReaction>
</comment>
<organism evidence="19 20">
    <name type="scientific">Alosa alosa</name>
    <name type="common">allis shad</name>
    <dbReference type="NCBI Taxonomy" id="278164"/>
    <lineage>
        <taxon>Eukaryota</taxon>
        <taxon>Metazoa</taxon>
        <taxon>Chordata</taxon>
        <taxon>Craniata</taxon>
        <taxon>Vertebrata</taxon>
        <taxon>Euteleostomi</taxon>
        <taxon>Actinopterygii</taxon>
        <taxon>Neopterygii</taxon>
        <taxon>Teleostei</taxon>
        <taxon>Clupei</taxon>
        <taxon>Clupeiformes</taxon>
        <taxon>Clupeoidei</taxon>
        <taxon>Clupeidae</taxon>
        <taxon>Alosa</taxon>
    </lineage>
</organism>
<sequence length="202" mass="22228">MATQSSPTSIGKEESLSLVGHRHACHVMLYADTKAKLFGRTPIKHIVLMQMRFDGLLGFPGGLVESKENLEAGLSRELGEELGMAVPITPQDHVVSCPAPSCPNLITHFYVKKMEESEIKEVERAAVTMATDHGLEVMGMVRVPLYFLKNGGGLPSFLSHSFISNSRSQLLSALQQFGLVSQRELDEAVRQADQLRQRPNAQ</sequence>
<dbReference type="GO" id="GO:0006402">
    <property type="term" value="P:mRNA catabolic process"/>
    <property type="evidence" value="ECO:0007669"/>
    <property type="project" value="TreeGrafter"/>
</dbReference>
<dbReference type="Proteomes" id="UP000823561">
    <property type="component" value="Chromosome 4"/>
</dbReference>
<protein>
    <recommendedName>
        <fullName evidence="10">U8 snoRNA-decapping enzyme</fullName>
        <ecNumber evidence="9">3.6.1.64</ecNumber>
    </recommendedName>
    <alternativeName>
        <fullName evidence="13">IDP phosphatase</fullName>
    </alternativeName>
    <alternativeName>
        <fullName evidence="11">Inosine diphosphate phosphatase</fullName>
    </alternativeName>
    <alternativeName>
        <fullName evidence="12">Nucleoside diphosphate-linked moiety X motif 16</fullName>
    </alternativeName>
    <alternativeName>
        <fullName evidence="14">m7GpppN-mRNA hydrolase</fullName>
    </alternativeName>
</protein>
<dbReference type="FunFam" id="3.90.79.10:FF:000101">
    <property type="entry name" value="U8 snoRNA-decapping enzyme"/>
    <property type="match status" value="1"/>
</dbReference>
<evidence type="ECO:0000256" key="2">
    <source>
        <dbReference type="ARBA" id="ARBA00004604"/>
    </source>
</evidence>
<dbReference type="GO" id="GO:0005730">
    <property type="term" value="C:nucleolus"/>
    <property type="evidence" value="ECO:0007669"/>
    <property type="project" value="UniProtKB-SubCell"/>
</dbReference>
<evidence type="ECO:0000256" key="5">
    <source>
        <dbReference type="ARBA" id="ARBA00022884"/>
    </source>
</evidence>
<gene>
    <name evidence="19" type="ORF">AALO_G00048190</name>
</gene>
<evidence type="ECO:0000256" key="16">
    <source>
        <dbReference type="ARBA" id="ARBA00047875"/>
    </source>
</evidence>
<dbReference type="PANTHER" id="PTHR31699">
    <property type="entry name" value="NUDIX T16 FAMILY MEMBER"/>
    <property type="match status" value="1"/>
</dbReference>
<evidence type="ECO:0000256" key="12">
    <source>
        <dbReference type="ARBA" id="ARBA00041656"/>
    </source>
</evidence>
<keyword evidence="20" id="KW-1185">Reference proteome</keyword>
<evidence type="ECO:0000256" key="17">
    <source>
        <dbReference type="ARBA" id="ARBA00048945"/>
    </source>
</evidence>
<evidence type="ECO:0000313" key="20">
    <source>
        <dbReference type="Proteomes" id="UP000823561"/>
    </source>
</evidence>
<evidence type="ECO:0000313" key="19">
    <source>
        <dbReference type="EMBL" id="KAG5281731.1"/>
    </source>
</evidence>
<dbReference type="GO" id="GO:1990174">
    <property type="term" value="F:phosphodiesterase decapping endonuclease activity"/>
    <property type="evidence" value="ECO:0007669"/>
    <property type="project" value="TreeGrafter"/>
</dbReference>
<reference evidence="19" key="1">
    <citation type="submission" date="2020-10" db="EMBL/GenBank/DDBJ databases">
        <title>Chromosome-scale genome assembly of the Allis shad, Alosa alosa.</title>
        <authorList>
            <person name="Margot Z."/>
            <person name="Christophe K."/>
            <person name="Cabau C."/>
            <person name="Louis A."/>
            <person name="Berthelot C."/>
            <person name="Parey E."/>
            <person name="Roest Crollius H."/>
            <person name="Montfort J."/>
            <person name="Robinson-Rechavi M."/>
            <person name="Bucao C."/>
            <person name="Bouchez O."/>
            <person name="Gislard M."/>
            <person name="Lluch J."/>
            <person name="Milhes M."/>
            <person name="Lampietro C."/>
            <person name="Lopez Roques C."/>
            <person name="Donnadieu C."/>
            <person name="Braasch I."/>
            <person name="Desvignes T."/>
            <person name="Postlethwait J."/>
            <person name="Bobe J."/>
            <person name="Guiguen Y."/>
        </authorList>
    </citation>
    <scope>NUCLEOTIDE SEQUENCE</scope>
    <source>
        <strain evidence="19">M-15738</strain>
        <tissue evidence="19">Blood</tissue>
    </source>
</reference>
<dbReference type="GO" id="GO:1990003">
    <property type="term" value="F:IDP phosphatase activity"/>
    <property type="evidence" value="ECO:0007669"/>
    <property type="project" value="UniProtKB-EC"/>
</dbReference>
<accession>A0AAV6H6U1</accession>
<evidence type="ECO:0000256" key="1">
    <source>
        <dbReference type="ARBA" id="ARBA00001941"/>
    </source>
</evidence>
<comment type="caution">
    <text evidence="19">The sequence shown here is derived from an EMBL/GenBank/DDBJ whole genome shotgun (WGS) entry which is preliminary data.</text>
</comment>
<dbReference type="GO" id="GO:0030515">
    <property type="term" value="F:snoRNA binding"/>
    <property type="evidence" value="ECO:0007669"/>
    <property type="project" value="TreeGrafter"/>
</dbReference>
<evidence type="ECO:0000256" key="13">
    <source>
        <dbReference type="ARBA" id="ARBA00042015"/>
    </source>
</evidence>
<evidence type="ECO:0000259" key="18">
    <source>
        <dbReference type="PROSITE" id="PS51462"/>
    </source>
</evidence>
<evidence type="ECO:0000256" key="4">
    <source>
        <dbReference type="ARBA" id="ARBA00022801"/>
    </source>
</evidence>
<evidence type="ECO:0000256" key="14">
    <source>
        <dbReference type="ARBA" id="ARBA00043162"/>
    </source>
</evidence>
<dbReference type="InterPro" id="IPR015797">
    <property type="entry name" value="NUDIX_hydrolase-like_dom_sf"/>
</dbReference>
<dbReference type="EC" id="3.6.1.64" evidence="9"/>
<evidence type="ECO:0000256" key="6">
    <source>
        <dbReference type="ARBA" id="ARBA00023080"/>
    </source>
</evidence>
<dbReference type="EMBL" id="JADWDJ010000004">
    <property type="protein sequence ID" value="KAG5281731.1"/>
    <property type="molecule type" value="Genomic_DNA"/>
</dbReference>
<dbReference type="PROSITE" id="PS00893">
    <property type="entry name" value="NUDIX_BOX"/>
    <property type="match status" value="1"/>
</dbReference>
<dbReference type="PANTHER" id="PTHR31699:SF1">
    <property type="entry name" value="U8 SNORNA-DECAPPING ENZYME"/>
    <property type="match status" value="1"/>
</dbReference>
<evidence type="ECO:0000256" key="3">
    <source>
        <dbReference type="ARBA" id="ARBA00004642"/>
    </source>
</evidence>
<feature type="domain" description="Nudix hydrolase" evidence="18">
    <location>
        <begin position="20"/>
        <end position="167"/>
    </location>
</feature>
<comment type="catalytic activity">
    <reaction evidence="17">
        <text>dIDP + H2O = dIMP + phosphate + H(+)</text>
        <dbReference type="Rhea" id="RHEA:35211"/>
        <dbReference type="ChEBI" id="CHEBI:15377"/>
        <dbReference type="ChEBI" id="CHEBI:15378"/>
        <dbReference type="ChEBI" id="CHEBI:43474"/>
        <dbReference type="ChEBI" id="CHEBI:61194"/>
        <dbReference type="ChEBI" id="CHEBI:62286"/>
        <dbReference type="EC" id="3.6.1.64"/>
    </reaction>
    <physiologicalReaction direction="left-to-right" evidence="17">
        <dbReference type="Rhea" id="RHEA:35212"/>
    </physiologicalReaction>
</comment>
<dbReference type="AlphaFoldDB" id="A0AAV6H6U1"/>
<comment type="cofactor">
    <cofactor evidence="1">
        <name>Co(2+)</name>
        <dbReference type="ChEBI" id="CHEBI:48828"/>
    </cofactor>
</comment>
<dbReference type="Gene3D" id="3.90.79.10">
    <property type="entry name" value="Nucleoside Triphosphate Pyrophosphohydrolase"/>
    <property type="match status" value="1"/>
</dbReference>
<dbReference type="GO" id="GO:0009117">
    <property type="term" value="P:nucleotide metabolic process"/>
    <property type="evidence" value="ECO:0007669"/>
    <property type="project" value="UniProtKB-KW"/>
</dbReference>
<dbReference type="InterPro" id="IPR000086">
    <property type="entry name" value="NUDIX_hydrolase_dom"/>
</dbReference>
<dbReference type="GO" id="GO:0140933">
    <property type="term" value="F:5'-(N(7)-methylguanosine 5'-triphospho)-[mRNA] hydrolase activity"/>
    <property type="evidence" value="ECO:0007669"/>
    <property type="project" value="UniProtKB-EC"/>
</dbReference>
<keyword evidence="4" id="KW-0378">Hydrolase</keyword>
<keyword evidence="5" id="KW-0694">RNA-binding</keyword>
<dbReference type="PROSITE" id="PS51462">
    <property type="entry name" value="NUDIX"/>
    <property type="match status" value="1"/>
</dbReference>
<comment type="subcellular location">
    <subcellularLocation>
        <location evidence="2">Nucleus</location>
        <location evidence="2">Nucleolus</location>
    </subcellularLocation>
    <subcellularLocation>
        <location evidence="3">Nucleus</location>
        <location evidence="3">Nucleoplasm</location>
    </subcellularLocation>
</comment>
<keyword evidence="6" id="KW-0546">Nucleotide metabolism</keyword>
<dbReference type="CDD" id="cd18869">
    <property type="entry name" value="NUDIX_U8_SnoRNA_DE_Nudt16"/>
    <property type="match status" value="1"/>
</dbReference>
<name>A0AAV6H6U1_9TELE</name>
<dbReference type="Pfam" id="PF22327">
    <property type="entry name" value="Nudt16-like"/>
    <property type="match status" value="1"/>
</dbReference>
<evidence type="ECO:0000256" key="10">
    <source>
        <dbReference type="ARBA" id="ARBA00039871"/>
    </source>
</evidence>
<proteinExistence type="inferred from homology"/>
<dbReference type="InterPro" id="IPR020084">
    <property type="entry name" value="NUDIX_hydrolase_CS"/>
</dbReference>